<evidence type="ECO:0000256" key="1">
    <source>
        <dbReference type="ARBA" id="ARBA00023125"/>
    </source>
</evidence>
<dbReference type="SUPFAM" id="SSF46689">
    <property type="entry name" value="Homeodomain-like"/>
    <property type="match status" value="1"/>
</dbReference>
<gene>
    <name evidence="4" type="ORF">PO878_16135</name>
</gene>
<dbReference type="InterPro" id="IPR001647">
    <property type="entry name" value="HTH_TetR"/>
</dbReference>
<evidence type="ECO:0000313" key="5">
    <source>
        <dbReference type="Proteomes" id="UP001216390"/>
    </source>
</evidence>
<dbReference type="EMBL" id="CP116942">
    <property type="protein sequence ID" value="WCO66030.1"/>
    <property type="molecule type" value="Genomic_DNA"/>
</dbReference>
<evidence type="ECO:0000256" key="2">
    <source>
        <dbReference type="PROSITE-ProRule" id="PRU00335"/>
    </source>
</evidence>
<keyword evidence="1 2" id="KW-0238">DNA-binding</keyword>
<accession>A0AAE9Y4I8</accession>
<feature type="domain" description="HTH tetR-type" evidence="3">
    <location>
        <begin position="2"/>
        <end position="62"/>
    </location>
</feature>
<evidence type="ECO:0000259" key="3">
    <source>
        <dbReference type="PROSITE" id="PS50977"/>
    </source>
</evidence>
<dbReference type="AlphaFoldDB" id="A0AAE9Y4I8"/>
<dbReference type="Gene3D" id="1.10.357.10">
    <property type="entry name" value="Tetracycline Repressor, domain 2"/>
    <property type="match status" value="1"/>
</dbReference>
<dbReference type="PROSITE" id="PS50977">
    <property type="entry name" value="HTH_TETR_2"/>
    <property type="match status" value="1"/>
</dbReference>
<dbReference type="InterPro" id="IPR009057">
    <property type="entry name" value="Homeodomain-like_sf"/>
</dbReference>
<evidence type="ECO:0000313" key="4">
    <source>
        <dbReference type="EMBL" id="WCO66030.1"/>
    </source>
</evidence>
<feature type="DNA-binding region" description="H-T-H motif" evidence="2">
    <location>
        <begin position="25"/>
        <end position="44"/>
    </location>
</feature>
<dbReference type="GO" id="GO:0003677">
    <property type="term" value="F:DNA binding"/>
    <property type="evidence" value="ECO:0007669"/>
    <property type="project" value="UniProtKB-UniRule"/>
</dbReference>
<sequence length="177" mass="18801">MGDARTELLDRIVADVAAHGLADRSLRDIATAVGSSHRMVLYHFGSREGLVQAIVAAVERSQRELMLSLAAEASAPRDLVLALWAQVSSPELRPFVRLFFEAVAATAGTGRDALTGPWLDDSRDAAAALGLELDPAELRLGVAVTRGLLVDVVVTGDVGPATEALHRFVDTWAPAPR</sequence>
<protein>
    <submittedName>
        <fullName evidence="4">TetR/AcrR family transcriptional regulator</fullName>
    </submittedName>
</protein>
<organism evidence="4 5">
    <name type="scientific">Iamia majanohamensis</name>
    <dbReference type="NCBI Taxonomy" id="467976"/>
    <lineage>
        <taxon>Bacteria</taxon>
        <taxon>Bacillati</taxon>
        <taxon>Actinomycetota</taxon>
        <taxon>Acidimicrobiia</taxon>
        <taxon>Acidimicrobiales</taxon>
        <taxon>Iamiaceae</taxon>
        <taxon>Iamia</taxon>
    </lineage>
</organism>
<keyword evidence="5" id="KW-1185">Reference proteome</keyword>
<name>A0AAE9Y4I8_9ACTN</name>
<dbReference type="RefSeq" id="WP_272735556.1">
    <property type="nucleotide sequence ID" value="NZ_CP116942.1"/>
</dbReference>
<dbReference type="KEGG" id="ima:PO878_16135"/>
<reference evidence="4" key="1">
    <citation type="submission" date="2023-01" db="EMBL/GenBank/DDBJ databases">
        <title>The diversity of Class Acidimicrobiia in South China Sea sediment environments and the proposal of Iamia marina sp. nov., a novel species of the genus Iamia.</title>
        <authorList>
            <person name="He Y."/>
            <person name="Tian X."/>
        </authorList>
    </citation>
    <scope>NUCLEOTIDE SEQUENCE</scope>
    <source>
        <strain evidence="4">DSM 19957</strain>
    </source>
</reference>
<dbReference type="Pfam" id="PF00440">
    <property type="entry name" value="TetR_N"/>
    <property type="match status" value="1"/>
</dbReference>
<proteinExistence type="predicted"/>
<dbReference type="Proteomes" id="UP001216390">
    <property type="component" value="Chromosome"/>
</dbReference>